<reference evidence="1 2" key="1">
    <citation type="journal article" date="2018" name="Sci. Rep.">
        <title>Genomic signatures of local adaptation to the degree of environmental predictability in rotifers.</title>
        <authorList>
            <person name="Franch-Gras L."/>
            <person name="Hahn C."/>
            <person name="Garcia-Roger E.M."/>
            <person name="Carmona M.J."/>
            <person name="Serra M."/>
            <person name="Gomez A."/>
        </authorList>
    </citation>
    <scope>NUCLEOTIDE SEQUENCE [LARGE SCALE GENOMIC DNA]</scope>
    <source>
        <strain evidence="1">HYR1</strain>
    </source>
</reference>
<keyword evidence="2" id="KW-1185">Reference proteome</keyword>
<accession>A0A3M7SGZ7</accession>
<organism evidence="1 2">
    <name type="scientific">Brachionus plicatilis</name>
    <name type="common">Marine rotifer</name>
    <name type="synonym">Brachionus muelleri</name>
    <dbReference type="NCBI Taxonomy" id="10195"/>
    <lineage>
        <taxon>Eukaryota</taxon>
        <taxon>Metazoa</taxon>
        <taxon>Spiralia</taxon>
        <taxon>Gnathifera</taxon>
        <taxon>Rotifera</taxon>
        <taxon>Eurotatoria</taxon>
        <taxon>Monogononta</taxon>
        <taxon>Pseudotrocha</taxon>
        <taxon>Ploima</taxon>
        <taxon>Brachionidae</taxon>
        <taxon>Brachionus</taxon>
    </lineage>
</organism>
<evidence type="ECO:0000313" key="2">
    <source>
        <dbReference type="Proteomes" id="UP000276133"/>
    </source>
</evidence>
<dbReference type="AlphaFoldDB" id="A0A3M7SGZ7"/>
<proteinExistence type="predicted"/>
<dbReference type="Proteomes" id="UP000276133">
    <property type="component" value="Unassembled WGS sequence"/>
</dbReference>
<gene>
    <name evidence="1" type="ORF">BpHYR1_049027</name>
</gene>
<protein>
    <submittedName>
        <fullName evidence="1">Uncharacterized protein</fullName>
    </submittedName>
</protein>
<evidence type="ECO:0000313" key="1">
    <source>
        <dbReference type="EMBL" id="RNA35041.1"/>
    </source>
</evidence>
<name>A0A3M7SGZ7_BRAPC</name>
<dbReference type="EMBL" id="REGN01001378">
    <property type="protein sequence ID" value="RNA35041.1"/>
    <property type="molecule type" value="Genomic_DNA"/>
</dbReference>
<sequence>MRLFACKTTYSNRTSRPADHHLFPVSISINEFGGPFLKILMSFLFKGRQTATTTIKTDLKRKNVFCSNSLADIK</sequence>
<comment type="caution">
    <text evidence="1">The sequence shown here is derived from an EMBL/GenBank/DDBJ whole genome shotgun (WGS) entry which is preliminary data.</text>
</comment>